<evidence type="ECO:0000256" key="2">
    <source>
        <dbReference type="ARBA" id="ARBA00004797"/>
    </source>
</evidence>
<feature type="region of interest" description="Disordered" evidence="16">
    <location>
        <begin position="1"/>
        <end position="48"/>
    </location>
</feature>
<evidence type="ECO:0000256" key="8">
    <source>
        <dbReference type="ARBA" id="ARBA00022679"/>
    </source>
</evidence>
<reference evidence="18 19" key="1">
    <citation type="journal article" date="2011" name="Genome Res.">
        <title>Chromosome and gene copy number variation allow major structural change between species and strains of Leishmania.</title>
        <authorList>
            <person name="Rogers M.B."/>
            <person name="Hilley J.D."/>
            <person name="Dickens N.J."/>
            <person name="Wilkes J."/>
            <person name="Bates P.A."/>
            <person name="Depledge D.P."/>
            <person name="Harris D."/>
            <person name="Her Y."/>
            <person name="Herzyk P."/>
            <person name="Imamura H."/>
            <person name="Otto T.D."/>
            <person name="Sanders M."/>
            <person name="Seeger K."/>
            <person name="Dujardin J.C."/>
            <person name="Berriman M."/>
            <person name="Smith D.F."/>
            <person name="Hertz-Fowler C."/>
            <person name="Mottram J.C."/>
        </authorList>
    </citation>
    <scope>NUCLEOTIDE SEQUENCE [LARGE SCALE GENOMIC DNA]</scope>
    <source>
        <strain evidence="18 19">MHOM/GT/2001/U1103</strain>
    </source>
</reference>
<dbReference type="Gene3D" id="3.40.50.150">
    <property type="entry name" value="Vaccinia Virus protein VP39"/>
    <property type="match status" value="1"/>
</dbReference>
<evidence type="ECO:0000259" key="17">
    <source>
        <dbReference type="PROSITE" id="PS51184"/>
    </source>
</evidence>
<dbReference type="InterPro" id="IPR007213">
    <property type="entry name" value="Ppm1/Ppm2/Tcmp"/>
</dbReference>
<evidence type="ECO:0000256" key="4">
    <source>
        <dbReference type="ARBA" id="ARBA00012155"/>
    </source>
</evidence>
<comment type="pathway">
    <text evidence="2">tRNA modification; wybutosine-tRNA(Phe) biosynthesis.</text>
</comment>
<feature type="domain" description="JmjC" evidence="17">
    <location>
        <begin position="959"/>
        <end position="1148"/>
    </location>
</feature>
<evidence type="ECO:0000256" key="15">
    <source>
        <dbReference type="ARBA" id="ARBA00049250"/>
    </source>
</evidence>
<dbReference type="UniPathway" id="UPA00375"/>
<dbReference type="OMA" id="YRISTFC"/>
<dbReference type="InterPro" id="IPR041667">
    <property type="entry name" value="Cupin_8"/>
</dbReference>
<dbReference type="GO" id="GO:0008175">
    <property type="term" value="F:tRNA methyltransferase activity"/>
    <property type="evidence" value="ECO:0007669"/>
    <property type="project" value="TreeGrafter"/>
</dbReference>
<comment type="catalytic activity">
    <reaction evidence="15">
        <text>7-[(3S)-(3-amino-3-methoxycarbonyl)propyl]wyosine(37) in tRNA(Phe) + S-adenosyl-L-methionine + CO2 = wybutosine(37) in tRNA(Phe) + S-adenosyl-L-homocysteine + 2 H(+)</text>
        <dbReference type="Rhea" id="RHEA:37119"/>
        <dbReference type="Rhea" id="RHEA-COMP:11844"/>
        <dbReference type="Rhea" id="RHEA-COMP:11847"/>
        <dbReference type="ChEBI" id="CHEBI:15378"/>
        <dbReference type="ChEBI" id="CHEBI:16526"/>
        <dbReference type="ChEBI" id="CHEBI:57856"/>
        <dbReference type="ChEBI" id="CHEBI:59789"/>
        <dbReference type="ChEBI" id="CHEBI:73544"/>
        <dbReference type="ChEBI" id="CHEBI:74275"/>
        <dbReference type="EC" id="2.3.1.231"/>
    </reaction>
</comment>
<dbReference type="Proteomes" id="UP000007259">
    <property type="component" value="Chromosome 34"/>
</dbReference>
<accession>E9B6H3</accession>
<evidence type="ECO:0000256" key="6">
    <source>
        <dbReference type="ARBA" id="ARBA00018045"/>
    </source>
</evidence>
<dbReference type="PhylomeDB" id="E9B6H3"/>
<name>E9B6H3_LEIMU</name>
<evidence type="ECO:0000256" key="16">
    <source>
        <dbReference type="SAM" id="MobiDB-lite"/>
    </source>
</evidence>
<keyword evidence="9" id="KW-0949">S-adenosyl-L-methionine</keyword>
<dbReference type="GO" id="GO:0030488">
    <property type="term" value="P:tRNA methylation"/>
    <property type="evidence" value="ECO:0007669"/>
    <property type="project" value="TreeGrafter"/>
</dbReference>
<dbReference type="Pfam" id="PF04072">
    <property type="entry name" value="LCM"/>
    <property type="match status" value="1"/>
</dbReference>
<dbReference type="SUPFAM" id="SSF51197">
    <property type="entry name" value="Clavaminate synthase-like"/>
    <property type="match status" value="1"/>
</dbReference>
<dbReference type="KEGG" id="lmi:LMXM_34_2940"/>
<comment type="similarity">
    <text evidence="3">Belongs to the methyltransferase superfamily. LCMT family.</text>
</comment>
<dbReference type="Gene3D" id="2.120.10.80">
    <property type="entry name" value="Kelch-type beta propeller"/>
    <property type="match status" value="2"/>
</dbReference>
<evidence type="ECO:0000256" key="13">
    <source>
        <dbReference type="ARBA" id="ARBA00030231"/>
    </source>
</evidence>
<keyword evidence="7" id="KW-0489">Methyltransferase</keyword>
<evidence type="ECO:0000256" key="11">
    <source>
        <dbReference type="ARBA" id="ARBA00025588"/>
    </source>
</evidence>
<dbReference type="GO" id="GO:0031591">
    <property type="term" value="P:wybutosine biosynthetic process"/>
    <property type="evidence" value="ECO:0007669"/>
    <property type="project" value="TreeGrafter"/>
</dbReference>
<comment type="catalytic activity">
    <reaction evidence="1">
        <text>7-[(3S)-3-amino-3-carboxypropyl]wyosine(37) in tRNA(Phe) + S-adenosyl-L-methionine = 7-[(3S)-(3-amino-3-methoxycarbonyl)propyl]wyosine(37) in tRNA(Phe) + S-adenosyl-L-homocysteine</text>
        <dbReference type="Rhea" id="RHEA:36903"/>
        <dbReference type="Rhea" id="RHEA-COMP:10379"/>
        <dbReference type="Rhea" id="RHEA-COMP:11844"/>
        <dbReference type="ChEBI" id="CHEBI:57856"/>
        <dbReference type="ChEBI" id="CHEBI:59789"/>
        <dbReference type="ChEBI" id="CHEBI:73543"/>
        <dbReference type="ChEBI" id="CHEBI:74275"/>
        <dbReference type="EC" id="2.1.1.290"/>
    </reaction>
</comment>
<organism evidence="18 19">
    <name type="scientific">Leishmania mexicana (strain MHOM/GT/2001/U1103)</name>
    <dbReference type="NCBI Taxonomy" id="929439"/>
    <lineage>
        <taxon>Eukaryota</taxon>
        <taxon>Discoba</taxon>
        <taxon>Euglenozoa</taxon>
        <taxon>Kinetoplastea</taxon>
        <taxon>Metakinetoplastina</taxon>
        <taxon>Trypanosomatida</taxon>
        <taxon>Trypanosomatidae</taxon>
        <taxon>Leishmaniinae</taxon>
        <taxon>Leishmania</taxon>
    </lineage>
</organism>
<sequence>MSSEPKPAEAAPPRASIVEHERAPSTLSESTVDGAALSRKKQKKANKVTQKIRVVDGSVDVRVQHTNDDSVVSKRSAVAHEYIADKFLRHFVKKPSRRSPLVNRGYYLRMAVMTDLVVRLVKSYLEAPERRATVYEGAPCAPPVQVLSLGAGYDTLALRLLLDSVDVLNVDETCPGMPASSSCTSLSTPVSFAGGDVLFMDVDFPAVLKSKAALMAAAPPKTFPADWHMMPQSEECPIRSPHYSAVGVDLRIASAELLPRLHQYGPTGFAAANPTIIYAECVMQYMPHEDAAQLLALLATGFPNAVFMAYDQVSPLDSFGRVMQNSLRQKSSPLLGIQACPDAAHMTRRAYAAGMRRAWWGNFYRISTFCLAGAERERVESLEDFDELEEWSEMCEHYGVTMAVTLAAWDSVATNGCAAHTAFVEYSADGVACSKGGESVPQSAARFKVKLQHWPSARYGFEGWGNGGVAVEPLTNGDRLLVSFGGFAAGKQHQRVSTVYVHSLQEGELRVVVAGEDSDGAARPPPLVFHTLSRVAPCTFLVWGGRTNPSAPSNEAFLLTLDVPRTVGLGTTVTARWRALSVRCGNGRSCCPSPRYRHSMVSLGSTGDEATLLLMGGKAAGASAAAALDCFRVTVWMRRFSISYEALDCTSATGVSPPPLHSAAATALSPDTVLVSGGVVLGQDACNPHLWQLRLSTKEWSRVPVRLGEGRYSHSLTPVTVNHQDYLLVLGGSSWTEKSRVPPALLIPSSLLSCDTGGEGAAAVAVTVSLPTDAPWWSRHSCVALGEGVVGVVGGGYTCFSFGTFAAKPQLLCLGDAVDESAWRSITAPTACANVGRGVGATTSTAQESAYSYDKLLSKPWSAVREVMHYSAAAFLETATAAAQPVVFRNVPFGSCVSTWGSPAYLKEAEGNSTVSVHVSEGSPLLDFVRKNFAFRHVTLAQLVQHVEDATKLFRTTRGTPSETWYYRSVAAHMKNERSNLWTDFPALGKDFVLPPGAKEYIEPRLHQSCLRMSAPPLQLWTHYDTLDNVLCHIVGTKRVVLFPPSEYNNLYVTGSSSAVLNVDSPDLVRYPRLIAACKVAQEVVLRPGDMLFIPAMWFHHITTLLPDAESAESAEETAVAPYSMSVNVFYRHFSDTAVYDPKDLYGNKDILAVTRIREDLQSAVCDVLAKVRLTPAADAPHVPSNYVEFAVRHFLQDLESTVAVMADAQRGT</sequence>
<evidence type="ECO:0000256" key="7">
    <source>
        <dbReference type="ARBA" id="ARBA00022603"/>
    </source>
</evidence>
<dbReference type="SUPFAM" id="SSF50965">
    <property type="entry name" value="Galactose oxidase, central domain"/>
    <property type="match status" value="1"/>
</dbReference>
<dbReference type="RefSeq" id="XP_003879290.1">
    <property type="nucleotide sequence ID" value="XM_003879241.1"/>
</dbReference>
<dbReference type="Gene3D" id="2.60.120.650">
    <property type="entry name" value="Cupin"/>
    <property type="match status" value="1"/>
</dbReference>
<dbReference type="GeneID" id="13451006"/>
<evidence type="ECO:0000256" key="3">
    <source>
        <dbReference type="ARBA" id="ARBA00010703"/>
    </source>
</evidence>
<dbReference type="InterPro" id="IPR011043">
    <property type="entry name" value="Gal_Oxase/kelch_b-propeller"/>
</dbReference>
<feature type="compositionally biased region" description="Low complexity" evidence="16">
    <location>
        <begin position="1"/>
        <end position="16"/>
    </location>
</feature>
<keyword evidence="8" id="KW-0808">Transferase</keyword>
<evidence type="ECO:0000256" key="1">
    <source>
        <dbReference type="ARBA" id="ARBA00001806"/>
    </source>
</evidence>
<dbReference type="InterPro" id="IPR003347">
    <property type="entry name" value="JmjC_dom"/>
</dbReference>
<dbReference type="Pfam" id="PF13621">
    <property type="entry name" value="Cupin_8"/>
    <property type="match status" value="1"/>
</dbReference>
<evidence type="ECO:0000256" key="14">
    <source>
        <dbReference type="ARBA" id="ARBA00030847"/>
    </source>
</evidence>
<comment type="function">
    <text evidence="11">Probable S-adenosyl-L-methionine-dependent methyltransferase that acts as a component of the wybutosine biosynthesis pathway. Wybutosine is a hyper modified guanosine with a tricyclic base found at the 3'-position adjacent to the anticodon of eukaryotic phenylalanine tRNA. May methylate the carboxyl group of leucine residues to form alpha-leucine ester residues.</text>
</comment>
<dbReference type="PROSITE" id="PS51184">
    <property type="entry name" value="JMJC"/>
    <property type="match status" value="1"/>
</dbReference>
<dbReference type="EC" id="2.1.1.290" evidence="5"/>
<dbReference type="InterPro" id="IPR015915">
    <property type="entry name" value="Kelch-typ_b-propeller"/>
</dbReference>
<keyword evidence="10" id="KW-0819">tRNA processing</keyword>
<dbReference type="Pfam" id="PF13418">
    <property type="entry name" value="Beta-prop_TYW4"/>
    <property type="match status" value="1"/>
</dbReference>
<gene>
    <name evidence="18" type="ORF">LMXM_34_2940</name>
</gene>
<dbReference type="SUPFAM" id="SSF53335">
    <property type="entry name" value="S-adenosyl-L-methionine-dependent methyltransferases"/>
    <property type="match status" value="1"/>
</dbReference>
<dbReference type="EC" id="2.3.1.231" evidence="4"/>
<dbReference type="EMBL" id="FR799587">
    <property type="protein sequence ID" value="CBZ30845.1"/>
    <property type="molecule type" value="Genomic_DNA"/>
</dbReference>
<dbReference type="VEuPathDB" id="TriTrypDB:LmxM.34.2940"/>
<dbReference type="PANTHER" id="PTHR46529:SF1">
    <property type="entry name" value="TRNA WYBUTOSINE-SYNTHESIZING PROTEIN 4"/>
    <property type="match status" value="1"/>
</dbReference>
<evidence type="ECO:0000313" key="18">
    <source>
        <dbReference type="EMBL" id="CBZ30845.1"/>
    </source>
</evidence>
<protein>
    <recommendedName>
        <fullName evidence="6">tRNA wybutosine-synthesizing protein 4</fullName>
        <ecNumber evidence="5">2.1.1.290</ecNumber>
        <ecNumber evidence="4">2.3.1.231</ecNumber>
    </recommendedName>
    <alternativeName>
        <fullName evidence="13">Leucine carboxyl methyltransferase 2</fullName>
    </alternativeName>
    <alternativeName>
        <fullName evidence="14">tRNA(Phe) (7-(3-amino-3-(methoxycarbonyl)propyl)wyosine(37)-N)-methoxycarbonyltransferase</fullName>
    </alternativeName>
    <alternativeName>
        <fullName evidence="12">tRNA(Phe) (7-(3-amino-3-carboxypropyl)wyosine(37)-O)-methyltransferase</fullName>
    </alternativeName>
</protein>
<dbReference type="PANTHER" id="PTHR46529">
    <property type="entry name" value="TRNA WYBUTOSINE-SYNTHESIZING PROTEIN 4"/>
    <property type="match status" value="1"/>
</dbReference>
<evidence type="ECO:0000256" key="5">
    <source>
        <dbReference type="ARBA" id="ARBA00012779"/>
    </source>
</evidence>
<dbReference type="OrthoDB" id="263283at2759"/>
<evidence type="ECO:0000256" key="10">
    <source>
        <dbReference type="ARBA" id="ARBA00022694"/>
    </source>
</evidence>
<proteinExistence type="inferred from homology"/>
<keyword evidence="19" id="KW-1185">Reference proteome</keyword>
<evidence type="ECO:0000313" key="19">
    <source>
        <dbReference type="Proteomes" id="UP000007259"/>
    </source>
</evidence>
<dbReference type="InterPro" id="IPR029063">
    <property type="entry name" value="SAM-dependent_MTases_sf"/>
</dbReference>
<evidence type="ECO:0000256" key="9">
    <source>
        <dbReference type="ARBA" id="ARBA00022691"/>
    </source>
</evidence>
<evidence type="ECO:0000256" key="12">
    <source>
        <dbReference type="ARBA" id="ARBA00029750"/>
    </source>
</evidence>
<dbReference type="AlphaFoldDB" id="E9B6H3"/>